<protein>
    <recommendedName>
        <fullName evidence="2">Response regulatory domain-containing protein</fullName>
    </recommendedName>
</protein>
<organism evidence="3">
    <name type="scientific">marine sediment metagenome</name>
    <dbReference type="NCBI Taxonomy" id="412755"/>
    <lineage>
        <taxon>unclassified sequences</taxon>
        <taxon>metagenomes</taxon>
        <taxon>ecological metagenomes</taxon>
    </lineage>
</organism>
<dbReference type="PANTHER" id="PTHR44591:SF3">
    <property type="entry name" value="RESPONSE REGULATORY DOMAIN-CONTAINING PROTEIN"/>
    <property type="match status" value="1"/>
</dbReference>
<reference evidence="3" key="1">
    <citation type="journal article" date="2014" name="Front. Microbiol.">
        <title>High frequency of phylogenetically diverse reductive dehalogenase-homologous genes in deep subseafloor sedimentary metagenomes.</title>
        <authorList>
            <person name="Kawai M."/>
            <person name="Futagami T."/>
            <person name="Toyoda A."/>
            <person name="Takaki Y."/>
            <person name="Nishi S."/>
            <person name="Hori S."/>
            <person name="Arai W."/>
            <person name="Tsubouchi T."/>
            <person name="Morono Y."/>
            <person name="Uchiyama I."/>
            <person name="Ito T."/>
            <person name="Fujiyama A."/>
            <person name="Inagaki F."/>
            <person name="Takami H."/>
        </authorList>
    </citation>
    <scope>NUCLEOTIDE SEQUENCE</scope>
    <source>
        <strain evidence="3">Expedition CK06-06</strain>
    </source>
</reference>
<dbReference type="PANTHER" id="PTHR44591">
    <property type="entry name" value="STRESS RESPONSE REGULATOR PROTEIN 1"/>
    <property type="match status" value="1"/>
</dbReference>
<dbReference type="PROSITE" id="PS50110">
    <property type="entry name" value="RESPONSE_REGULATORY"/>
    <property type="match status" value="1"/>
</dbReference>
<name>X1KDM5_9ZZZZ</name>
<dbReference type="Pfam" id="PF00072">
    <property type="entry name" value="Response_reg"/>
    <property type="match status" value="1"/>
</dbReference>
<feature type="non-terminal residue" evidence="3">
    <location>
        <position position="63"/>
    </location>
</feature>
<dbReference type="InterPro" id="IPR001789">
    <property type="entry name" value="Sig_transdc_resp-reg_receiver"/>
</dbReference>
<dbReference type="GO" id="GO:0000160">
    <property type="term" value="P:phosphorelay signal transduction system"/>
    <property type="evidence" value="ECO:0007669"/>
    <property type="project" value="InterPro"/>
</dbReference>
<feature type="domain" description="Response regulatory" evidence="2">
    <location>
        <begin position="4"/>
        <end position="63"/>
    </location>
</feature>
<dbReference type="EMBL" id="BARU01037478">
    <property type="protein sequence ID" value="GAH88284.1"/>
    <property type="molecule type" value="Genomic_DNA"/>
</dbReference>
<proteinExistence type="predicted"/>
<dbReference type="InterPro" id="IPR011006">
    <property type="entry name" value="CheY-like_superfamily"/>
</dbReference>
<evidence type="ECO:0000256" key="1">
    <source>
        <dbReference type="ARBA" id="ARBA00022553"/>
    </source>
</evidence>
<gene>
    <name evidence="3" type="ORF">S03H2_58395</name>
</gene>
<keyword evidence="1" id="KW-0597">Phosphoprotein</keyword>
<dbReference type="InterPro" id="IPR050595">
    <property type="entry name" value="Bact_response_regulator"/>
</dbReference>
<dbReference type="Gene3D" id="3.40.50.2300">
    <property type="match status" value="1"/>
</dbReference>
<comment type="caution">
    <text evidence="3">The sequence shown here is derived from an EMBL/GenBank/DDBJ whole genome shotgun (WGS) entry which is preliminary data.</text>
</comment>
<accession>X1KDM5</accession>
<sequence>MKEKILIVEDNPQNMRLLEMVLRAKNYSLLKATDGEEALDIAMREQPDLIIMDIQLPKMSGLE</sequence>
<dbReference type="SUPFAM" id="SSF52172">
    <property type="entry name" value="CheY-like"/>
    <property type="match status" value="1"/>
</dbReference>
<evidence type="ECO:0000313" key="3">
    <source>
        <dbReference type="EMBL" id="GAH88284.1"/>
    </source>
</evidence>
<dbReference type="AlphaFoldDB" id="X1KDM5"/>
<evidence type="ECO:0000259" key="2">
    <source>
        <dbReference type="PROSITE" id="PS50110"/>
    </source>
</evidence>